<proteinExistence type="predicted"/>
<dbReference type="RefSeq" id="WP_374037986.1">
    <property type="nucleotide sequence ID" value="NZ_CP169082.1"/>
</dbReference>
<protein>
    <submittedName>
        <fullName evidence="1">Uncharacterized protein</fullName>
    </submittedName>
</protein>
<organism evidence="1 2">
    <name type="scientific">Brevundimonas staleyi</name>
    <dbReference type="NCBI Taxonomy" id="74326"/>
    <lineage>
        <taxon>Bacteria</taxon>
        <taxon>Pseudomonadati</taxon>
        <taxon>Pseudomonadota</taxon>
        <taxon>Alphaproteobacteria</taxon>
        <taxon>Caulobacterales</taxon>
        <taxon>Caulobacteraceae</taxon>
        <taxon>Brevundimonas</taxon>
    </lineage>
</organism>
<dbReference type="EMBL" id="JBHSLF010000025">
    <property type="protein sequence ID" value="MFC5344901.1"/>
    <property type="molecule type" value="Genomic_DNA"/>
</dbReference>
<evidence type="ECO:0000313" key="1">
    <source>
        <dbReference type="EMBL" id="MFC5344901.1"/>
    </source>
</evidence>
<accession>A0ABW0FU60</accession>
<evidence type="ECO:0000313" key="2">
    <source>
        <dbReference type="Proteomes" id="UP001596152"/>
    </source>
</evidence>
<reference evidence="2" key="1">
    <citation type="journal article" date="2019" name="Int. J. Syst. Evol. Microbiol.">
        <title>The Global Catalogue of Microorganisms (GCM) 10K type strain sequencing project: providing services to taxonomists for standard genome sequencing and annotation.</title>
        <authorList>
            <consortium name="The Broad Institute Genomics Platform"/>
            <consortium name="The Broad Institute Genome Sequencing Center for Infectious Disease"/>
            <person name="Wu L."/>
            <person name="Ma J."/>
        </authorList>
    </citation>
    <scope>NUCLEOTIDE SEQUENCE [LARGE SCALE GENOMIC DNA]</scope>
    <source>
        <strain evidence="2">JCM 12125</strain>
    </source>
</reference>
<dbReference type="Proteomes" id="UP001596152">
    <property type="component" value="Unassembled WGS sequence"/>
</dbReference>
<keyword evidence="2" id="KW-1185">Reference proteome</keyword>
<comment type="caution">
    <text evidence="1">The sequence shown here is derived from an EMBL/GenBank/DDBJ whole genome shotgun (WGS) entry which is preliminary data.</text>
</comment>
<gene>
    <name evidence="1" type="ORF">ACFPIE_13330</name>
</gene>
<sequence>MVERAGRAFGGGPLFAAAFAVVTAVTALGLTAAPAGSQVRPAPAPSTPEDDARAITQIVTAAQVADWARERRDGRAMIVAARMLEEVQSRREGEDAPFLTASALLTEAEAFAGDDRDLLDEISRLRAPGRKGVRASPFGAGPIVVVRRLRAHETYSFTIEPRRNEVLRVAAIGDGDTNIDLALKDQNGAVICADGSRDHYPVCTVSRPQGAPIRVEIVNRGEVWSRVQILTN</sequence>
<name>A0ABW0FU60_9CAUL</name>